<dbReference type="Pfam" id="PF00593">
    <property type="entry name" value="TonB_dep_Rec_b-barrel"/>
    <property type="match status" value="1"/>
</dbReference>
<keyword evidence="11 14" id="KW-0472">Membrane</keyword>
<proteinExistence type="inferred from homology"/>
<evidence type="ECO:0000256" key="1">
    <source>
        <dbReference type="ARBA" id="ARBA00004571"/>
    </source>
</evidence>
<evidence type="ECO:0000256" key="13">
    <source>
        <dbReference type="ARBA" id="ARBA00023237"/>
    </source>
</evidence>
<accession>A0A1W1IAR1</accession>
<evidence type="ECO:0000256" key="16">
    <source>
        <dbReference type="SAM" id="MobiDB-lite"/>
    </source>
</evidence>
<evidence type="ECO:0000256" key="12">
    <source>
        <dbReference type="ARBA" id="ARBA00023170"/>
    </source>
</evidence>
<evidence type="ECO:0000256" key="14">
    <source>
        <dbReference type="PROSITE-ProRule" id="PRU01360"/>
    </source>
</evidence>
<dbReference type="InterPro" id="IPR012910">
    <property type="entry name" value="Plug_dom"/>
</dbReference>
<keyword evidence="10 15" id="KW-0798">TonB box</keyword>
<keyword evidence="7" id="KW-0732">Signal</keyword>
<evidence type="ECO:0000256" key="10">
    <source>
        <dbReference type="ARBA" id="ARBA00023077"/>
    </source>
</evidence>
<dbReference type="InterPro" id="IPR010105">
    <property type="entry name" value="TonB_sidphr_rcpt"/>
</dbReference>
<dbReference type="OrthoDB" id="9760333at2"/>
<dbReference type="Gene3D" id="2.170.130.10">
    <property type="entry name" value="TonB-dependent receptor, plug domain"/>
    <property type="match status" value="1"/>
</dbReference>
<dbReference type="SMART" id="SM00965">
    <property type="entry name" value="STN"/>
    <property type="match status" value="1"/>
</dbReference>
<evidence type="ECO:0000256" key="11">
    <source>
        <dbReference type="ARBA" id="ARBA00023136"/>
    </source>
</evidence>
<evidence type="ECO:0000313" key="19">
    <source>
        <dbReference type="Proteomes" id="UP000192042"/>
    </source>
</evidence>
<evidence type="ECO:0000256" key="8">
    <source>
        <dbReference type="ARBA" id="ARBA00023004"/>
    </source>
</evidence>
<comment type="similarity">
    <text evidence="2 14 15">Belongs to the TonB-dependent receptor family.</text>
</comment>
<dbReference type="InterPro" id="IPR039426">
    <property type="entry name" value="TonB-dep_rcpt-like"/>
</dbReference>
<keyword evidence="9" id="KW-0406">Ion transport</keyword>
<dbReference type="KEGG" id="nja:NSJP_3919"/>
<keyword evidence="3 14" id="KW-0813">Transport</keyword>
<protein>
    <submittedName>
        <fullName evidence="18">TonB-dependent siderophore receptor</fullName>
    </submittedName>
</protein>
<dbReference type="NCBIfam" id="TIGR01783">
    <property type="entry name" value="TonB-siderophor"/>
    <property type="match status" value="1"/>
</dbReference>
<dbReference type="STRING" id="1325564.NSJP_3919"/>
<evidence type="ECO:0000256" key="3">
    <source>
        <dbReference type="ARBA" id="ARBA00022448"/>
    </source>
</evidence>
<reference evidence="18 19" key="1">
    <citation type="submission" date="2017-03" db="EMBL/GenBank/DDBJ databases">
        <authorList>
            <person name="Afonso C.L."/>
            <person name="Miller P.J."/>
            <person name="Scott M.A."/>
            <person name="Spackman E."/>
            <person name="Goraichik I."/>
            <person name="Dimitrov K.M."/>
            <person name="Suarez D.L."/>
            <person name="Swayne D.E."/>
        </authorList>
    </citation>
    <scope>NUCLEOTIDE SEQUENCE [LARGE SCALE GENOMIC DNA]</scope>
    <source>
        <strain evidence="18">Genome sequencing of Nitrospira japonica strain NJ11</strain>
    </source>
</reference>
<dbReference type="InterPro" id="IPR011662">
    <property type="entry name" value="Secretin/TonB_short_N"/>
</dbReference>
<keyword evidence="4 14" id="KW-1134">Transmembrane beta strand</keyword>
<dbReference type="PANTHER" id="PTHR32552">
    <property type="entry name" value="FERRICHROME IRON RECEPTOR-RELATED"/>
    <property type="match status" value="1"/>
</dbReference>
<keyword evidence="19" id="KW-1185">Reference proteome</keyword>
<dbReference type="FunFam" id="2.40.170.20:FF:000005">
    <property type="entry name" value="TonB-dependent siderophore receptor"/>
    <property type="match status" value="1"/>
</dbReference>
<gene>
    <name evidence="18" type="ORF">NSJP_3919</name>
</gene>
<organism evidence="18 19">
    <name type="scientific">Nitrospira japonica</name>
    <dbReference type="NCBI Taxonomy" id="1325564"/>
    <lineage>
        <taxon>Bacteria</taxon>
        <taxon>Pseudomonadati</taxon>
        <taxon>Nitrospirota</taxon>
        <taxon>Nitrospiria</taxon>
        <taxon>Nitrospirales</taxon>
        <taxon>Nitrospiraceae</taxon>
        <taxon>Nitrospira</taxon>
    </lineage>
</organism>
<dbReference type="GO" id="GO:0015891">
    <property type="term" value="P:siderophore transport"/>
    <property type="evidence" value="ECO:0007669"/>
    <property type="project" value="InterPro"/>
</dbReference>
<dbReference type="Pfam" id="PF07715">
    <property type="entry name" value="Plug"/>
    <property type="match status" value="1"/>
</dbReference>
<feature type="region of interest" description="Disordered" evidence="16">
    <location>
        <begin position="140"/>
        <end position="159"/>
    </location>
</feature>
<dbReference type="FunFam" id="2.170.130.10:FF:000001">
    <property type="entry name" value="Catecholate siderophore TonB-dependent receptor"/>
    <property type="match status" value="1"/>
</dbReference>
<dbReference type="Gene3D" id="2.40.170.20">
    <property type="entry name" value="TonB-dependent receptor, beta-barrel domain"/>
    <property type="match status" value="1"/>
</dbReference>
<dbReference type="GO" id="GO:0009279">
    <property type="term" value="C:cell outer membrane"/>
    <property type="evidence" value="ECO:0007669"/>
    <property type="project" value="UniProtKB-SubCell"/>
</dbReference>
<dbReference type="AlphaFoldDB" id="A0A1W1IAR1"/>
<dbReference type="EMBL" id="LT828648">
    <property type="protein sequence ID" value="SLM50086.1"/>
    <property type="molecule type" value="Genomic_DNA"/>
</dbReference>
<dbReference type="PANTHER" id="PTHR32552:SF68">
    <property type="entry name" value="FERRICHROME OUTER MEMBRANE TRANSPORTER_PHAGE RECEPTOR"/>
    <property type="match status" value="1"/>
</dbReference>
<feature type="domain" description="Secretin/TonB short N-terminal" evidence="17">
    <location>
        <begin position="76"/>
        <end position="127"/>
    </location>
</feature>
<dbReference type="InterPro" id="IPR036942">
    <property type="entry name" value="Beta-barrel_TonB_sf"/>
</dbReference>
<keyword evidence="6 14" id="KW-0812">Transmembrane</keyword>
<sequence length="837" mass="93107">MKRIGNVGFRLIVGLGIPFFLMMTAWPVRANGHGLSNEETALPGLIRVAKGDSVRFDIPPQQLTGALTAFAEQSSWQVFYSADMADNVRSQGVTGSLEPEKALKELLSGTGLSFRVTQPRTVTLVQEEGAVVPPPIIAAPEVQPQGASGPPEGSGRADTKPLKVQEVVVKDVRMRDPGMSYVAEETNSATKSDIPLLETPQSVSVITRGRMQSQEVNTMAEALRYTAGVQGEPSGFEPRLTWLRLRGFESSTDGLFKDGLQLRNPSFGTTYNLEPYGAEQVDVLRGPASFLYGQGSPGGLLNFITKRPTLDPVRDVQMVVGNFNRYEGRFDFGGKITESDTLSFRLTGLFRESGTQIDHVPYDRIFVAPALTWRMSSRSSLTFLATYQKDNVNALQWLPSSGTLLPNPNGVVTPHRFGGQPSTDHYNRSEYHVGYEFRHEFAGNWNFLQKVRYNQNNVNQATTYIFALEPDQRTGLRDEWSDVGRLGGLAMDNQLHGKFSTGSLHHSVLGGVDFWRTTFALQRQFAEASSVDVFNRYDYGTPGVIPYFNSNQEFTQYQTGVYVQDQVKYDQWLLTGGIRHDWAKNETADLLANTNQSQTDKKLTGRAALTYLFQTGLAPYISYSTFFLPSIGVNPGGQQFKPETGMQYEAGIKYQIPRTRAFVTAAVFDLTRENYVQTDPGTFLPVQRGKARSRGVEFEGSASLDSGLDIIAAYTFLDTKILETTDPVEQGKMFIQTPPQFGSMWVKYTFPEGLLKGFGFGGGARYTGHTYADRANTIKVPSYVLGDAVVDYLWKQWRFALNVTNIFNRHTFACFNEGQTCTYNELRTVVGTVAYKW</sequence>
<keyword evidence="8" id="KW-0408">Iron</keyword>
<dbReference type="CDD" id="cd01347">
    <property type="entry name" value="ligand_gated_channel"/>
    <property type="match status" value="1"/>
</dbReference>
<dbReference type="InterPro" id="IPR000531">
    <property type="entry name" value="Beta-barrel_TonB"/>
</dbReference>
<dbReference type="Gene3D" id="3.55.50.30">
    <property type="match status" value="1"/>
</dbReference>
<dbReference type="RefSeq" id="WP_080888238.1">
    <property type="nucleotide sequence ID" value="NZ_LT828648.1"/>
</dbReference>
<evidence type="ECO:0000256" key="2">
    <source>
        <dbReference type="ARBA" id="ARBA00009810"/>
    </source>
</evidence>
<dbReference type="PROSITE" id="PS52016">
    <property type="entry name" value="TONB_DEPENDENT_REC_3"/>
    <property type="match status" value="1"/>
</dbReference>
<evidence type="ECO:0000313" key="18">
    <source>
        <dbReference type="EMBL" id="SLM50086.1"/>
    </source>
</evidence>
<name>A0A1W1IAR1_9BACT</name>
<dbReference type="Proteomes" id="UP000192042">
    <property type="component" value="Chromosome I"/>
</dbReference>
<keyword evidence="12 18" id="KW-0675">Receptor</keyword>
<dbReference type="InterPro" id="IPR037066">
    <property type="entry name" value="Plug_dom_sf"/>
</dbReference>
<evidence type="ECO:0000256" key="4">
    <source>
        <dbReference type="ARBA" id="ARBA00022452"/>
    </source>
</evidence>
<dbReference type="GO" id="GO:0038023">
    <property type="term" value="F:signaling receptor activity"/>
    <property type="evidence" value="ECO:0007669"/>
    <property type="project" value="InterPro"/>
</dbReference>
<comment type="subcellular location">
    <subcellularLocation>
        <location evidence="1 14">Cell outer membrane</location>
        <topology evidence="1 14">Multi-pass membrane protein</topology>
    </subcellularLocation>
</comment>
<evidence type="ECO:0000256" key="9">
    <source>
        <dbReference type="ARBA" id="ARBA00023065"/>
    </source>
</evidence>
<evidence type="ECO:0000256" key="6">
    <source>
        <dbReference type="ARBA" id="ARBA00022692"/>
    </source>
</evidence>
<dbReference type="SUPFAM" id="SSF56935">
    <property type="entry name" value="Porins"/>
    <property type="match status" value="1"/>
</dbReference>
<evidence type="ECO:0000259" key="17">
    <source>
        <dbReference type="SMART" id="SM00965"/>
    </source>
</evidence>
<evidence type="ECO:0000256" key="5">
    <source>
        <dbReference type="ARBA" id="ARBA00022496"/>
    </source>
</evidence>
<dbReference type="GO" id="GO:0015344">
    <property type="term" value="F:siderophore uptake transmembrane transporter activity"/>
    <property type="evidence" value="ECO:0007669"/>
    <property type="project" value="TreeGrafter"/>
</dbReference>
<evidence type="ECO:0000256" key="7">
    <source>
        <dbReference type="ARBA" id="ARBA00022729"/>
    </source>
</evidence>
<keyword evidence="13 14" id="KW-0998">Cell outer membrane</keyword>
<keyword evidence="5" id="KW-0410">Iron transport</keyword>
<evidence type="ECO:0000256" key="15">
    <source>
        <dbReference type="RuleBase" id="RU003357"/>
    </source>
</evidence>
<dbReference type="Pfam" id="PF07660">
    <property type="entry name" value="STN"/>
    <property type="match status" value="1"/>
</dbReference>